<organism evidence="8 9">
    <name type="scientific">Thioalkalivibrio paradoxus ARh 1</name>
    <dbReference type="NCBI Taxonomy" id="713585"/>
    <lineage>
        <taxon>Bacteria</taxon>
        <taxon>Pseudomonadati</taxon>
        <taxon>Pseudomonadota</taxon>
        <taxon>Gammaproteobacteria</taxon>
        <taxon>Chromatiales</taxon>
        <taxon>Ectothiorhodospiraceae</taxon>
        <taxon>Thioalkalivibrio</taxon>
    </lineage>
</organism>
<dbReference type="OrthoDB" id="7061211at2"/>
<dbReference type="KEGG" id="tti:THITH_07090"/>
<dbReference type="PANTHER" id="PTHR37485:SF1">
    <property type="entry name" value="CELL DIVISION PROTEIN FTSB"/>
    <property type="match status" value="1"/>
</dbReference>
<dbReference type="Pfam" id="PF04977">
    <property type="entry name" value="DivIC"/>
    <property type="match status" value="1"/>
</dbReference>
<dbReference type="InterPro" id="IPR023081">
    <property type="entry name" value="Cell_div_FtsB"/>
</dbReference>
<sequence>MRWVIGLLLLVLLGLQWPLWFSEGGWRDVLELREVKRLQELENERLRARNQALEAEVDDLRSGTEAVEERARRDLGMIREDETFFFLIGPEAAPGVPAGTHRD</sequence>
<keyword evidence="7" id="KW-0175">Coiled coil</keyword>
<keyword evidence="2 7" id="KW-0132">Cell division</keyword>
<dbReference type="EMBL" id="CP007029">
    <property type="protein sequence ID" value="AHE98061.1"/>
    <property type="molecule type" value="Genomic_DNA"/>
</dbReference>
<dbReference type="GO" id="GO:0043093">
    <property type="term" value="P:FtsZ-dependent cytokinesis"/>
    <property type="evidence" value="ECO:0007669"/>
    <property type="project" value="UniProtKB-UniRule"/>
</dbReference>
<evidence type="ECO:0000256" key="4">
    <source>
        <dbReference type="ARBA" id="ARBA00022989"/>
    </source>
</evidence>
<keyword evidence="7" id="KW-0997">Cell inner membrane</keyword>
<evidence type="ECO:0000256" key="2">
    <source>
        <dbReference type="ARBA" id="ARBA00022618"/>
    </source>
</evidence>
<keyword evidence="6 7" id="KW-0131">Cell cycle</keyword>
<accession>W0DI22</accession>
<dbReference type="Proteomes" id="UP000005289">
    <property type="component" value="Chromosome"/>
</dbReference>
<comment type="function">
    <text evidence="7">Essential cell division protein. May link together the upstream cell division proteins, which are predominantly cytoplasmic, with the downstream cell division proteins, which are predominantly periplasmic.</text>
</comment>
<dbReference type="NCBIfam" id="NF002058">
    <property type="entry name" value="PRK00888.1"/>
    <property type="match status" value="1"/>
</dbReference>
<comment type="similarity">
    <text evidence="7">Belongs to the FtsB family.</text>
</comment>
<evidence type="ECO:0000256" key="1">
    <source>
        <dbReference type="ARBA" id="ARBA00022475"/>
    </source>
</evidence>
<dbReference type="GO" id="GO:0005886">
    <property type="term" value="C:plasma membrane"/>
    <property type="evidence" value="ECO:0007669"/>
    <property type="project" value="UniProtKB-SubCell"/>
</dbReference>
<dbReference type="STRING" id="713585.THITH_07090"/>
<evidence type="ECO:0000313" key="9">
    <source>
        <dbReference type="Proteomes" id="UP000005289"/>
    </source>
</evidence>
<reference evidence="8 9" key="1">
    <citation type="submission" date="2013-12" db="EMBL/GenBank/DDBJ databases">
        <authorList>
            <consortium name="DOE Joint Genome Institute"/>
            <person name="Muyzer G."/>
            <person name="Huntemann M."/>
            <person name="Han J."/>
            <person name="Chen A."/>
            <person name="Kyrpides N."/>
            <person name="Mavromatis K."/>
            <person name="Markowitz V."/>
            <person name="Palaniappan K."/>
            <person name="Ivanova N."/>
            <person name="Schaumberg A."/>
            <person name="Pati A."/>
            <person name="Liolios K."/>
            <person name="Nordberg H.P."/>
            <person name="Cantor M.N."/>
            <person name="Hua S.X."/>
            <person name="Woyke T."/>
        </authorList>
    </citation>
    <scope>NUCLEOTIDE SEQUENCE [LARGE SCALE GENOMIC DNA]</scope>
    <source>
        <strain evidence="8 9">ARh 1</strain>
    </source>
</reference>
<keyword evidence="5 7" id="KW-0472">Membrane</keyword>
<dbReference type="HAMAP" id="MF_00599">
    <property type="entry name" value="FtsB"/>
    <property type="match status" value="1"/>
</dbReference>
<comment type="subcellular location">
    <subcellularLocation>
        <location evidence="7">Cell inner membrane</location>
        <topology evidence="7">Single-pass type II membrane protein</topology>
    </subcellularLocation>
    <text evidence="7">Localizes to the division septum.</text>
</comment>
<dbReference type="InterPro" id="IPR007060">
    <property type="entry name" value="FtsL/DivIC"/>
</dbReference>
<dbReference type="HOGENOM" id="CLU_134863_5_0_6"/>
<feature type="topological domain" description="Periplasmic" evidence="7">
    <location>
        <begin position="22"/>
        <end position="103"/>
    </location>
</feature>
<keyword evidence="9" id="KW-1185">Reference proteome</keyword>
<keyword evidence="4 7" id="KW-1133">Transmembrane helix</keyword>
<comment type="subunit">
    <text evidence="7">Part of a complex composed of FtsB, FtsL and FtsQ.</text>
</comment>
<dbReference type="AlphaFoldDB" id="W0DI22"/>
<dbReference type="GO" id="GO:0030428">
    <property type="term" value="C:cell septum"/>
    <property type="evidence" value="ECO:0007669"/>
    <property type="project" value="TreeGrafter"/>
</dbReference>
<proteinExistence type="inferred from homology"/>
<feature type="coiled-coil region" evidence="7">
    <location>
        <begin position="29"/>
        <end position="70"/>
    </location>
</feature>
<gene>
    <name evidence="7" type="primary">ftsB</name>
    <name evidence="8" type="ORF">THITH_07090</name>
</gene>
<evidence type="ECO:0000256" key="5">
    <source>
        <dbReference type="ARBA" id="ARBA00023136"/>
    </source>
</evidence>
<dbReference type="GO" id="GO:0032153">
    <property type="term" value="C:cell division site"/>
    <property type="evidence" value="ECO:0007669"/>
    <property type="project" value="UniProtKB-UniRule"/>
</dbReference>
<evidence type="ECO:0000256" key="3">
    <source>
        <dbReference type="ARBA" id="ARBA00022692"/>
    </source>
</evidence>
<name>W0DI22_9GAMM</name>
<keyword evidence="1 7" id="KW-1003">Cell membrane</keyword>
<dbReference type="PANTHER" id="PTHR37485">
    <property type="entry name" value="CELL DIVISION PROTEIN FTSB"/>
    <property type="match status" value="1"/>
</dbReference>
<keyword evidence="3 7" id="KW-0812">Transmembrane</keyword>
<evidence type="ECO:0000313" key="8">
    <source>
        <dbReference type="EMBL" id="AHE98061.1"/>
    </source>
</evidence>
<feature type="topological domain" description="Cytoplasmic" evidence="7">
    <location>
        <begin position="1"/>
        <end position="3"/>
    </location>
</feature>
<evidence type="ECO:0000256" key="7">
    <source>
        <dbReference type="HAMAP-Rule" id="MF_00599"/>
    </source>
</evidence>
<evidence type="ECO:0000256" key="6">
    <source>
        <dbReference type="ARBA" id="ARBA00023306"/>
    </source>
</evidence>
<protein>
    <recommendedName>
        <fullName evidence="7">Cell division protein FtsB</fullName>
    </recommendedName>
</protein>